<sequence length="63" mass="7000">MATILEFRRTEDAAAGKPVEGTLGEIIIFPGVRIERHAPAEAPDHISSLARRRPPRVRKKSRA</sequence>
<accession>A0A1E3W3D3</accession>
<keyword evidence="3" id="KW-1185">Reference proteome</keyword>
<reference evidence="2 3" key="1">
    <citation type="journal article" date="2016" name="Environ. Microbiol.">
        <title>New Methyloceanibacter diversity from North Sea sediments includes methanotroph containing solely the soluble methane monooxygenase.</title>
        <authorList>
            <person name="Vekeman B."/>
            <person name="Kerckhof F.M."/>
            <person name="Cremers G."/>
            <person name="de Vos P."/>
            <person name="Vandamme P."/>
            <person name="Boon N."/>
            <person name="Op den Camp H.J."/>
            <person name="Heylen K."/>
        </authorList>
    </citation>
    <scope>NUCLEOTIDE SEQUENCE [LARGE SCALE GENOMIC DNA]</scope>
    <source>
        <strain evidence="2 3">R-67177</strain>
    </source>
</reference>
<dbReference type="RefSeq" id="WP_069624920.1">
    <property type="nucleotide sequence ID" value="NZ_LPWD01000436.1"/>
</dbReference>
<evidence type="ECO:0000256" key="1">
    <source>
        <dbReference type="SAM" id="MobiDB-lite"/>
    </source>
</evidence>
<dbReference type="OrthoDB" id="8454255at2"/>
<gene>
    <name evidence="2" type="ORF">AUC71_03490</name>
</gene>
<evidence type="ECO:0000313" key="3">
    <source>
        <dbReference type="Proteomes" id="UP000095042"/>
    </source>
</evidence>
<name>A0A1E3W3D3_9HYPH</name>
<feature type="region of interest" description="Disordered" evidence="1">
    <location>
        <begin position="39"/>
        <end position="63"/>
    </location>
</feature>
<organism evidence="2 3">
    <name type="scientific">Methyloceanibacter marginalis</name>
    <dbReference type="NCBI Taxonomy" id="1774971"/>
    <lineage>
        <taxon>Bacteria</taxon>
        <taxon>Pseudomonadati</taxon>
        <taxon>Pseudomonadota</taxon>
        <taxon>Alphaproteobacteria</taxon>
        <taxon>Hyphomicrobiales</taxon>
        <taxon>Hyphomicrobiaceae</taxon>
        <taxon>Methyloceanibacter</taxon>
    </lineage>
</organism>
<comment type="caution">
    <text evidence="2">The sequence shown here is derived from an EMBL/GenBank/DDBJ whole genome shotgun (WGS) entry which is preliminary data.</text>
</comment>
<dbReference type="EMBL" id="LPWD01000436">
    <property type="protein sequence ID" value="ODS00315.1"/>
    <property type="molecule type" value="Genomic_DNA"/>
</dbReference>
<protein>
    <submittedName>
        <fullName evidence="2">Uncharacterized protein</fullName>
    </submittedName>
</protein>
<feature type="compositionally biased region" description="Basic residues" evidence="1">
    <location>
        <begin position="50"/>
        <end position="63"/>
    </location>
</feature>
<dbReference type="Proteomes" id="UP000095042">
    <property type="component" value="Unassembled WGS sequence"/>
</dbReference>
<proteinExistence type="predicted"/>
<dbReference type="AlphaFoldDB" id="A0A1E3W3D3"/>
<evidence type="ECO:0000313" key="2">
    <source>
        <dbReference type="EMBL" id="ODS00315.1"/>
    </source>
</evidence>